<organism evidence="3 4">
    <name type="scientific">Legionella norrlandica</name>
    <dbReference type="NCBI Taxonomy" id="1498499"/>
    <lineage>
        <taxon>Bacteria</taxon>
        <taxon>Pseudomonadati</taxon>
        <taxon>Pseudomonadota</taxon>
        <taxon>Gammaproteobacteria</taxon>
        <taxon>Legionellales</taxon>
        <taxon>Legionellaceae</taxon>
        <taxon>Legionella</taxon>
    </lineage>
</organism>
<dbReference type="InterPro" id="IPR017585">
    <property type="entry name" value="SAF_FlgA"/>
</dbReference>
<keyword evidence="1" id="KW-0574">Periplasm</keyword>
<dbReference type="Gene3D" id="2.30.30.760">
    <property type="match status" value="1"/>
</dbReference>
<protein>
    <recommendedName>
        <fullName evidence="1">Flagella basal body P-ring formation protein FlgA</fullName>
    </recommendedName>
</protein>
<comment type="subcellular location">
    <subcellularLocation>
        <location evidence="1">Periplasm</location>
    </subcellularLocation>
</comment>
<dbReference type="Pfam" id="PF13144">
    <property type="entry name" value="ChapFlgA"/>
    <property type="match status" value="1"/>
</dbReference>
<dbReference type="GO" id="GO:0042597">
    <property type="term" value="C:periplasmic space"/>
    <property type="evidence" value="ECO:0007669"/>
    <property type="project" value="UniProtKB-SubCell"/>
</dbReference>
<sequence>MVYLIKKFIFFFLVFFYCNLLFAESFSSFQDFQRYIDNIILASIPTEAGEKIEITILQLNEQNILPYCKSDFDVSLAHPGLSSPTNTVLLSCKGENPSILYVPVQIKLMTDMISAARRIMPGEVITEKDIVIKKFDKYQVYDEYFQDISKVNGLVAARLIPPGSIILKKSIAKSLFIKKNQPVTLIFKEGPIEVSMSGVAQMDGYLNDTIKIVNPSSKKIVDGTIIGPGKVEIH</sequence>
<dbReference type="EMBL" id="JNCF01000011">
    <property type="protein sequence ID" value="KGP63730.1"/>
    <property type="molecule type" value="Genomic_DNA"/>
</dbReference>
<accession>A0A0A2SRH4</accession>
<dbReference type="NCBIfam" id="TIGR03170">
    <property type="entry name" value="flgA_cterm"/>
    <property type="match status" value="1"/>
</dbReference>
<name>A0A0A2SRH4_9GAMM</name>
<keyword evidence="1" id="KW-1005">Bacterial flagellum biogenesis</keyword>
<evidence type="ECO:0000259" key="2">
    <source>
        <dbReference type="Pfam" id="PF13144"/>
    </source>
</evidence>
<evidence type="ECO:0000313" key="4">
    <source>
        <dbReference type="Proteomes" id="UP000054422"/>
    </source>
</evidence>
<dbReference type="Gene3D" id="3.90.1210.10">
    <property type="entry name" value="Antifreeze-like/N-acetylneuraminic acid synthase C-terminal domain"/>
    <property type="match status" value="1"/>
</dbReference>
<proteinExistence type="inferred from homology"/>
<comment type="function">
    <text evidence="1">Involved in the assembly process of the P-ring formation. It may associate with FlgF on the rod constituting a structure essential for the P-ring assembly or may act as a modulator protein for the P-ring assembly.</text>
</comment>
<comment type="caution">
    <text evidence="3">The sequence shown here is derived from an EMBL/GenBank/DDBJ whole genome shotgun (WGS) entry which is preliminary data.</text>
</comment>
<gene>
    <name evidence="3" type="ORF">EP47_05040</name>
</gene>
<dbReference type="Proteomes" id="UP000054422">
    <property type="component" value="Unassembled WGS sequence"/>
</dbReference>
<dbReference type="PANTHER" id="PTHR36307:SF1">
    <property type="entry name" value="FLAGELLA BASAL BODY P-RING FORMATION PROTEIN FLGA"/>
    <property type="match status" value="1"/>
</dbReference>
<keyword evidence="4" id="KW-1185">Reference proteome</keyword>
<dbReference type="AlphaFoldDB" id="A0A0A2SRH4"/>
<evidence type="ECO:0000313" key="3">
    <source>
        <dbReference type="EMBL" id="KGP63730.1"/>
    </source>
</evidence>
<evidence type="ECO:0000256" key="1">
    <source>
        <dbReference type="RuleBase" id="RU362063"/>
    </source>
</evidence>
<dbReference type="InterPro" id="IPR039246">
    <property type="entry name" value="Flagellar_FlgA"/>
</dbReference>
<comment type="similarity">
    <text evidence="1">Belongs to the FlgA family.</text>
</comment>
<dbReference type="GO" id="GO:0044780">
    <property type="term" value="P:bacterial-type flagellum assembly"/>
    <property type="evidence" value="ECO:0007669"/>
    <property type="project" value="InterPro"/>
</dbReference>
<dbReference type="RefSeq" id="WP_035888116.1">
    <property type="nucleotide sequence ID" value="NZ_JNCF01000011.1"/>
</dbReference>
<dbReference type="PANTHER" id="PTHR36307">
    <property type="entry name" value="FLAGELLA BASAL BODY P-RING FORMATION PROTEIN FLGA"/>
    <property type="match status" value="1"/>
</dbReference>
<dbReference type="STRING" id="1498499.EP47_05040"/>
<dbReference type="CDD" id="cd11614">
    <property type="entry name" value="SAF_CpaB_FlgA_like"/>
    <property type="match status" value="1"/>
</dbReference>
<feature type="domain" description="Flagella basal body P-ring formation protein FlgA SAF" evidence="2">
    <location>
        <begin position="111"/>
        <end position="233"/>
    </location>
</feature>
<dbReference type="OrthoDB" id="1669037at2"/>
<reference evidence="3 4" key="1">
    <citation type="submission" date="2014-05" db="EMBL/GenBank/DDBJ databases">
        <authorList>
            <person name="Rizzardi K."/>
            <person name="Winiecka-Krusnell J."/>
            <person name="Ramliden M."/>
            <person name="Alm E."/>
            <person name="Andersson S."/>
            <person name="Byfors S."/>
        </authorList>
    </citation>
    <scope>NUCLEOTIDE SEQUENCE [LARGE SCALE GENOMIC DNA]</scope>
    <source>
        <strain evidence="3 4">LEGN</strain>
    </source>
</reference>